<organism evidence="8 9">
    <name type="scientific">Stenomitos frigidus AS-A4</name>
    <dbReference type="NCBI Taxonomy" id="2933935"/>
    <lineage>
        <taxon>Bacteria</taxon>
        <taxon>Bacillati</taxon>
        <taxon>Cyanobacteriota</taxon>
        <taxon>Cyanophyceae</taxon>
        <taxon>Leptolyngbyales</taxon>
        <taxon>Leptolyngbyaceae</taxon>
        <taxon>Stenomitos</taxon>
    </lineage>
</organism>
<evidence type="ECO:0000256" key="5">
    <source>
        <dbReference type="PROSITE-ProRule" id="PRU01248"/>
    </source>
</evidence>
<dbReference type="InterPro" id="IPR013762">
    <property type="entry name" value="Integrase-like_cat_sf"/>
</dbReference>
<dbReference type="EMBL" id="JAMPLM010000060">
    <property type="protein sequence ID" value="MEP1062293.1"/>
    <property type="molecule type" value="Genomic_DNA"/>
</dbReference>
<evidence type="ECO:0000313" key="9">
    <source>
        <dbReference type="Proteomes" id="UP001476950"/>
    </source>
</evidence>
<comment type="similarity">
    <text evidence="1">Belongs to the 'phage' integrase family.</text>
</comment>
<keyword evidence="9" id="KW-1185">Reference proteome</keyword>
<evidence type="ECO:0000256" key="3">
    <source>
        <dbReference type="ARBA" id="ARBA00023125"/>
    </source>
</evidence>
<dbReference type="CDD" id="cd00397">
    <property type="entry name" value="DNA_BRE_C"/>
    <property type="match status" value="1"/>
</dbReference>
<dbReference type="InterPro" id="IPR044068">
    <property type="entry name" value="CB"/>
</dbReference>
<protein>
    <submittedName>
        <fullName evidence="8">Tyrosine-type recombinase/integrase</fullName>
    </submittedName>
</protein>
<proteinExistence type="inferred from homology"/>
<dbReference type="PANTHER" id="PTHR30349">
    <property type="entry name" value="PHAGE INTEGRASE-RELATED"/>
    <property type="match status" value="1"/>
</dbReference>
<evidence type="ECO:0000256" key="2">
    <source>
        <dbReference type="ARBA" id="ARBA00022908"/>
    </source>
</evidence>
<keyword evidence="2" id="KW-0229">DNA integration</keyword>
<dbReference type="InterPro" id="IPR050090">
    <property type="entry name" value="Tyrosine_recombinase_XerCD"/>
</dbReference>
<dbReference type="Pfam" id="PF00589">
    <property type="entry name" value="Phage_integrase"/>
    <property type="match status" value="2"/>
</dbReference>
<dbReference type="InterPro" id="IPR004107">
    <property type="entry name" value="Integrase_SAM-like_N"/>
</dbReference>
<feature type="domain" description="Core-binding (CB)" evidence="7">
    <location>
        <begin position="43"/>
        <end position="126"/>
    </location>
</feature>
<keyword evidence="4" id="KW-0233">DNA recombination</keyword>
<dbReference type="InterPro" id="IPR002104">
    <property type="entry name" value="Integrase_catalytic"/>
</dbReference>
<dbReference type="Gene3D" id="1.10.443.10">
    <property type="entry name" value="Intergrase catalytic core"/>
    <property type="match status" value="1"/>
</dbReference>
<name>A0ABV0KTB7_9CYAN</name>
<dbReference type="PROSITE" id="PS51898">
    <property type="entry name" value="TYR_RECOMBINASE"/>
    <property type="match status" value="1"/>
</dbReference>
<evidence type="ECO:0000256" key="1">
    <source>
        <dbReference type="ARBA" id="ARBA00008857"/>
    </source>
</evidence>
<dbReference type="Pfam" id="PF13495">
    <property type="entry name" value="Phage_int_SAM_4"/>
    <property type="match status" value="1"/>
</dbReference>
<dbReference type="PROSITE" id="PS51900">
    <property type="entry name" value="CB"/>
    <property type="match status" value="1"/>
</dbReference>
<evidence type="ECO:0000259" key="6">
    <source>
        <dbReference type="PROSITE" id="PS51898"/>
    </source>
</evidence>
<dbReference type="SUPFAM" id="SSF56349">
    <property type="entry name" value="DNA breaking-rejoining enzymes"/>
    <property type="match status" value="1"/>
</dbReference>
<evidence type="ECO:0000259" key="7">
    <source>
        <dbReference type="PROSITE" id="PS51900"/>
    </source>
</evidence>
<feature type="domain" description="Tyr recombinase" evidence="6">
    <location>
        <begin position="150"/>
        <end position="380"/>
    </location>
</feature>
<accession>A0ABV0KTB7</accession>
<reference evidence="8 9" key="1">
    <citation type="submission" date="2022-04" db="EMBL/GenBank/DDBJ databases">
        <title>Positive selection, recombination, and allopatry shape intraspecific diversity of widespread and dominant cyanobacteria.</title>
        <authorList>
            <person name="Wei J."/>
            <person name="Shu W."/>
            <person name="Hu C."/>
        </authorList>
    </citation>
    <scope>NUCLEOTIDE SEQUENCE [LARGE SCALE GENOMIC DNA]</scope>
    <source>
        <strain evidence="8 9">AS-A4</strain>
    </source>
</reference>
<sequence>MQFDRKPLPDIVIEVFPFKPVAPTVNVPKQRGRPPLPVPAVDDPRLHIVETWLASESLKPNSRKAYARELKRFLVWSDRALEEFTQADIALYKDDLKSVKAEDGETSVNSVNVALTALRSFFNWYCAQAIEVGQSARVNPTLGVKFERVPLPPPKDVSQTALEWLNTALEYTQETQSRDRAMVQVLCHGLRAGELVSLNVGSYDGRRLHIAHTKTNEPRTVPLCDAGRSALNQYLEGRAIDGETLTPERPLMHSLSRSERLSYHGVYQAVKRLGMLAAQLSLKDWLSQQSEEARHVREGVQALNAESLLSLAPVLPYGVWAVASELVQLHPHQLRHTYATGLFRQGLDPTHARRLLGHSSEQTTRRYTQAVEAEAAEAAYYRLIGETVE</sequence>
<dbReference type="Proteomes" id="UP001476950">
    <property type="component" value="Unassembled WGS sequence"/>
</dbReference>
<dbReference type="RefSeq" id="WP_190455608.1">
    <property type="nucleotide sequence ID" value="NZ_JAMPLM010000060.1"/>
</dbReference>
<dbReference type="Gene3D" id="1.10.150.130">
    <property type="match status" value="1"/>
</dbReference>
<gene>
    <name evidence="8" type="ORF">NDI38_28375</name>
</gene>
<dbReference type="PANTHER" id="PTHR30349:SF41">
    <property type="entry name" value="INTEGRASE_RECOMBINASE PROTEIN MJ0367-RELATED"/>
    <property type="match status" value="1"/>
</dbReference>
<comment type="caution">
    <text evidence="8">The sequence shown here is derived from an EMBL/GenBank/DDBJ whole genome shotgun (WGS) entry which is preliminary data.</text>
</comment>
<keyword evidence="3 5" id="KW-0238">DNA-binding</keyword>
<evidence type="ECO:0000313" key="8">
    <source>
        <dbReference type="EMBL" id="MEP1062293.1"/>
    </source>
</evidence>
<dbReference type="InterPro" id="IPR011010">
    <property type="entry name" value="DNA_brk_join_enz"/>
</dbReference>
<evidence type="ECO:0000256" key="4">
    <source>
        <dbReference type="ARBA" id="ARBA00023172"/>
    </source>
</evidence>
<dbReference type="InterPro" id="IPR010998">
    <property type="entry name" value="Integrase_recombinase_N"/>
</dbReference>